<gene>
    <name evidence="1" type="ORF">DQ384_03655</name>
</gene>
<keyword evidence="2" id="KW-1185">Reference proteome</keyword>
<accession>A0A367FRR4</accession>
<dbReference type="InterPro" id="IPR046214">
    <property type="entry name" value="DUF6247"/>
</dbReference>
<proteinExistence type="predicted"/>
<reference evidence="1 2" key="1">
    <citation type="submission" date="2018-06" db="EMBL/GenBank/DDBJ databases">
        <title>Sphaerisporangium craniellae sp. nov., isolated from a marine sponge in the South China Sea.</title>
        <authorList>
            <person name="Li L."/>
        </authorList>
    </citation>
    <scope>NUCLEOTIDE SEQUENCE [LARGE SCALE GENOMIC DNA]</scope>
    <source>
        <strain evidence="1 2">CCTCC AA 208026</strain>
    </source>
</reference>
<dbReference type="EMBL" id="QOIL01000002">
    <property type="protein sequence ID" value="RCG32599.1"/>
    <property type="molecule type" value="Genomic_DNA"/>
</dbReference>
<name>A0A367FRR4_9ACTN</name>
<evidence type="ECO:0000313" key="2">
    <source>
        <dbReference type="Proteomes" id="UP000253094"/>
    </source>
</evidence>
<organism evidence="1 2">
    <name type="scientific">Sphaerisporangium album</name>
    <dbReference type="NCBI Taxonomy" id="509200"/>
    <lineage>
        <taxon>Bacteria</taxon>
        <taxon>Bacillati</taxon>
        <taxon>Actinomycetota</taxon>
        <taxon>Actinomycetes</taxon>
        <taxon>Streptosporangiales</taxon>
        <taxon>Streptosporangiaceae</taxon>
        <taxon>Sphaerisporangium</taxon>
    </lineage>
</organism>
<protein>
    <submittedName>
        <fullName evidence="1">Uncharacterized protein</fullName>
    </submittedName>
</protein>
<dbReference type="RefSeq" id="WP_114027236.1">
    <property type="nucleotide sequence ID" value="NZ_QOIL01000002.1"/>
</dbReference>
<dbReference type="AlphaFoldDB" id="A0A367FRR4"/>
<dbReference type="OrthoDB" id="3533046at2"/>
<sequence length="123" mass="14196">MNAEHYESSVTRTPEQIVKSLDSDRSPRNIRACLPHADRTYFDKDFRQAMAKATEELDLGPVNELLAHWWHMARMKASGEYEDLLDQAARLQDQIESGEYIPGRPLRDVIDERAAELGVRLDR</sequence>
<dbReference type="Proteomes" id="UP000253094">
    <property type="component" value="Unassembled WGS sequence"/>
</dbReference>
<comment type="caution">
    <text evidence="1">The sequence shown here is derived from an EMBL/GenBank/DDBJ whole genome shotgun (WGS) entry which is preliminary data.</text>
</comment>
<evidence type="ECO:0000313" key="1">
    <source>
        <dbReference type="EMBL" id="RCG32599.1"/>
    </source>
</evidence>
<dbReference type="Pfam" id="PF19760">
    <property type="entry name" value="DUF6247"/>
    <property type="match status" value="1"/>
</dbReference>